<dbReference type="PANTHER" id="PTHR30419:SF28">
    <property type="entry name" value="HTH-TYPE TRANSCRIPTIONAL REGULATOR BSDA"/>
    <property type="match status" value="1"/>
</dbReference>
<dbReference type="PROSITE" id="PS50931">
    <property type="entry name" value="HTH_LYSR"/>
    <property type="match status" value="1"/>
</dbReference>
<name>A0ABW0LEV3_9BACI</name>
<reference evidence="7" key="1">
    <citation type="journal article" date="2019" name="Int. J. Syst. Evol. Microbiol.">
        <title>The Global Catalogue of Microorganisms (GCM) 10K type strain sequencing project: providing services to taxonomists for standard genome sequencing and annotation.</title>
        <authorList>
            <consortium name="The Broad Institute Genomics Platform"/>
            <consortium name="The Broad Institute Genome Sequencing Center for Infectious Disease"/>
            <person name="Wu L."/>
            <person name="Ma J."/>
        </authorList>
    </citation>
    <scope>NUCLEOTIDE SEQUENCE [LARGE SCALE GENOMIC DNA]</scope>
    <source>
        <strain evidence="7">CGMCC 1.12237</strain>
    </source>
</reference>
<dbReference type="SUPFAM" id="SSF53850">
    <property type="entry name" value="Periplasmic binding protein-like II"/>
    <property type="match status" value="1"/>
</dbReference>
<dbReference type="Gene3D" id="3.40.190.290">
    <property type="match status" value="1"/>
</dbReference>
<evidence type="ECO:0000313" key="7">
    <source>
        <dbReference type="Proteomes" id="UP001596147"/>
    </source>
</evidence>
<keyword evidence="7" id="KW-1185">Reference proteome</keyword>
<dbReference type="InterPro" id="IPR050950">
    <property type="entry name" value="HTH-type_LysR_regulators"/>
</dbReference>
<dbReference type="PRINTS" id="PR00039">
    <property type="entry name" value="HTHLYSR"/>
</dbReference>
<proteinExistence type="inferred from homology"/>
<dbReference type="CDD" id="cd08434">
    <property type="entry name" value="PBP2_GltC_like"/>
    <property type="match status" value="1"/>
</dbReference>
<dbReference type="InterPro" id="IPR000847">
    <property type="entry name" value="LysR_HTH_N"/>
</dbReference>
<dbReference type="SUPFAM" id="SSF46785">
    <property type="entry name" value="Winged helix' DNA-binding domain"/>
    <property type="match status" value="1"/>
</dbReference>
<comment type="similarity">
    <text evidence="1">Belongs to the LysR transcriptional regulatory family.</text>
</comment>
<dbReference type="Pfam" id="PF00126">
    <property type="entry name" value="HTH_1"/>
    <property type="match status" value="1"/>
</dbReference>
<sequence>MEWQQLEYFHTVAKVQHFTKAAEILSISQPALSRSIANLEAELGVPLFDREGRTVRLNRYGERFKTRVSRALKEISDGKEELSNLLHPDYGVVAFSFLKSLGIFAVPTLLNQFLQEAPHIRFQLYQQATNVMLDQLEQGEVDFVLSSMTETRKSVEWKYLWEEEIFAYAPMHHPLANKGEIHIHELENEAFIAIKQGYGLRTIADELFNQAQITPNILFEADEVVTVLGFVTAGLGISLLPDITKLDYSNVVRLRIKDSGSRRKIGLAWKSNGYLSPAAERFRDFLYKRYADNME</sequence>
<dbReference type="EMBL" id="JBHSMC010000001">
    <property type="protein sequence ID" value="MFC5463502.1"/>
    <property type="molecule type" value="Genomic_DNA"/>
</dbReference>
<dbReference type="Pfam" id="PF03466">
    <property type="entry name" value="LysR_substrate"/>
    <property type="match status" value="1"/>
</dbReference>
<dbReference type="InterPro" id="IPR036390">
    <property type="entry name" value="WH_DNA-bd_sf"/>
</dbReference>
<dbReference type="Proteomes" id="UP001596147">
    <property type="component" value="Unassembled WGS sequence"/>
</dbReference>
<gene>
    <name evidence="6" type="ORF">ACFPM4_01910</name>
</gene>
<dbReference type="RefSeq" id="WP_382347078.1">
    <property type="nucleotide sequence ID" value="NZ_JBHSMC010000001.1"/>
</dbReference>
<dbReference type="PANTHER" id="PTHR30419">
    <property type="entry name" value="HTH-TYPE TRANSCRIPTIONAL REGULATOR YBHD"/>
    <property type="match status" value="1"/>
</dbReference>
<dbReference type="InterPro" id="IPR005119">
    <property type="entry name" value="LysR_subst-bd"/>
</dbReference>
<evidence type="ECO:0000259" key="5">
    <source>
        <dbReference type="PROSITE" id="PS50931"/>
    </source>
</evidence>
<keyword evidence="4" id="KW-0804">Transcription</keyword>
<evidence type="ECO:0000313" key="6">
    <source>
        <dbReference type="EMBL" id="MFC5463502.1"/>
    </source>
</evidence>
<protein>
    <submittedName>
        <fullName evidence="6">LysR family transcriptional regulator</fullName>
    </submittedName>
</protein>
<dbReference type="Gene3D" id="1.10.10.10">
    <property type="entry name" value="Winged helix-like DNA-binding domain superfamily/Winged helix DNA-binding domain"/>
    <property type="match status" value="1"/>
</dbReference>
<keyword evidence="3" id="KW-0238">DNA-binding</keyword>
<evidence type="ECO:0000256" key="2">
    <source>
        <dbReference type="ARBA" id="ARBA00023015"/>
    </source>
</evidence>
<evidence type="ECO:0000256" key="1">
    <source>
        <dbReference type="ARBA" id="ARBA00009437"/>
    </source>
</evidence>
<organism evidence="6 7">
    <name type="scientific">Lederbergia graminis</name>
    <dbReference type="NCBI Taxonomy" id="735518"/>
    <lineage>
        <taxon>Bacteria</taxon>
        <taxon>Bacillati</taxon>
        <taxon>Bacillota</taxon>
        <taxon>Bacilli</taxon>
        <taxon>Bacillales</taxon>
        <taxon>Bacillaceae</taxon>
        <taxon>Lederbergia</taxon>
    </lineage>
</organism>
<evidence type="ECO:0000256" key="3">
    <source>
        <dbReference type="ARBA" id="ARBA00023125"/>
    </source>
</evidence>
<accession>A0ABW0LEV3</accession>
<evidence type="ECO:0000256" key="4">
    <source>
        <dbReference type="ARBA" id="ARBA00023163"/>
    </source>
</evidence>
<keyword evidence="2" id="KW-0805">Transcription regulation</keyword>
<comment type="caution">
    <text evidence="6">The sequence shown here is derived from an EMBL/GenBank/DDBJ whole genome shotgun (WGS) entry which is preliminary data.</text>
</comment>
<feature type="domain" description="HTH lysR-type" evidence="5">
    <location>
        <begin position="1"/>
        <end position="58"/>
    </location>
</feature>
<dbReference type="InterPro" id="IPR036388">
    <property type="entry name" value="WH-like_DNA-bd_sf"/>
</dbReference>